<name>A0A9P4R7X0_9PLEO</name>
<evidence type="ECO:0000313" key="4">
    <source>
        <dbReference type="Proteomes" id="UP000799444"/>
    </source>
</evidence>
<dbReference type="InterPro" id="IPR036864">
    <property type="entry name" value="Zn2-C6_fun-type_DNA-bd_sf"/>
</dbReference>
<comment type="caution">
    <text evidence="3">The sequence shown here is derived from an EMBL/GenBank/DDBJ whole genome shotgun (WGS) entry which is preliminary data.</text>
</comment>
<dbReference type="Pfam" id="PF00172">
    <property type="entry name" value="Zn_clus"/>
    <property type="match status" value="1"/>
</dbReference>
<dbReference type="EMBL" id="ML996110">
    <property type="protein sequence ID" value="KAF2738349.1"/>
    <property type="molecule type" value="Genomic_DNA"/>
</dbReference>
<sequence length="483" mass="54542">MKTKRRTVCQTCRTRRLGCDGMRPACSQCVFSGRECDGYQLNLVFIQHTAAKRGKKRPHSCSTESDEQAIMKPPESCRNNRELSGKDISQYQHAFPQDPFSSTTIEFTSVITNSFLPQYMHDVSITDSSAISVCASWVKVLPEIVSGHQIPSFLRSAIKFFALMIADAGPSCRSISYKSFEAYGTSLQQLKLAMLKSQSFSLELGAAILCLAISELTMGNSIEGFLSHASGFSALIEFCPPEWFTFNTFHFIYVGCRPILLFKAIMQRRSTFLAQEEWVTKPFEAYPPAAMQQFISEMAILPAILEEIDASKHLDQDEAIIKSQELDSNLQVVIDRLEILKSRFADDILERQVSNEGKSIFYADLLAANILSHIRSFEIICLMERVQLKRRMSTENHESSCQPWPESVRSRIHMLATDVCRTLTYMLKDEMGLYGPVSALFPLKIANSALRQCGPTPVEVNERFQKLIAILDRRGFPAEKHFS</sequence>
<keyword evidence="4" id="KW-1185">Reference proteome</keyword>
<dbReference type="PANTHER" id="PTHR38111">
    <property type="entry name" value="ZN(2)-C6 FUNGAL-TYPE DOMAIN-CONTAINING PROTEIN-RELATED"/>
    <property type="match status" value="1"/>
</dbReference>
<dbReference type="CDD" id="cd00067">
    <property type="entry name" value="GAL4"/>
    <property type="match status" value="1"/>
</dbReference>
<feature type="domain" description="Zn(2)-C6 fungal-type" evidence="2">
    <location>
        <begin position="8"/>
        <end position="36"/>
    </location>
</feature>
<dbReference type="SUPFAM" id="SSF57701">
    <property type="entry name" value="Zn2/Cys6 DNA-binding domain"/>
    <property type="match status" value="1"/>
</dbReference>
<dbReference type="Proteomes" id="UP000799444">
    <property type="component" value="Unassembled WGS sequence"/>
</dbReference>
<evidence type="ECO:0000256" key="1">
    <source>
        <dbReference type="ARBA" id="ARBA00023242"/>
    </source>
</evidence>
<dbReference type="InterPro" id="IPR053178">
    <property type="entry name" value="Osmoadaptation_assoc"/>
</dbReference>
<dbReference type="GO" id="GO:0000981">
    <property type="term" value="F:DNA-binding transcription factor activity, RNA polymerase II-specific"/>
    <property type="evidence" value="ECO:0007669"/>
    <property type="project" value="InterPro"/>
</dbReference>
<protein>
    <recommendedName>
        <fullName evidence="2">Zn(2)-C6 fungal-type domain-containing protein</fullName>
    </recommendedName>
</protein>
<reference evidence="3" key="1">
    <citation type="journal article" date="2020" name="Stud. Mycol.">
        <title>101 Dothideomycetes genomes: a test case for predicting lifestyles and emergence of pathogens.</title>
        <authorList>
            <person name="Haridas S."/>
            <person name="Albert R."/>
            <person name="Binder M."/>
            <person name="Bloem J."/>
            <person name="Labutti K."/>
            <person name="Salamov A."/>
            <person name="Andreopoulos B."/>
            <person name="Baker S."/>
            <person name="Barry K."/>
            <person name="Bills G."/>
            <person name="Bluhm B."/>
            <person name="Cannon C."/>
            <person name="Castanera R."/>
            <person name="Culley D."/>
            <person name="Daum C."/>
            <person name="Ezra D."/>
            <person name="Gonzalez J."/>
            <person name="Henrissat B."/>
            <person name="Kuo A."/>
            <person name="Liang C."/>
            <person name="Lipzen A."/>
            <person name="Lutzoni F."/>
            <person name="Magnuson J."/>
            <person name="Mondo S."/>
            <person name="Nolan M."/>
            <person name="Ohm R."/>
            <person name="Pangilinan J."/>
            <person name="Park H.-J."/>
            <person name="Ramirez L."/>
            <person name="Alfaro M."/>
            <person name="Sun H."/>
            <person name="Tritt A."/>
            <person name="Yoshinaga Y."/>
            <person name="Zwiers L.-H."/>
            <person name="Turgeon B."/>
            <person name="Goodwin S."/>
            <person name="Spatafora J."/>
            <person name="Crous P."/>
            <person name="Grigoriev I."/>
        </authorList>
    </citation>
    <scope>NUCLEOTIDE SEQUENCE</scope>
    <source>
        <strain evidence="3">CBS 125425</strain>
    </source>
</reference>
<dbReference type="GO" id="GO:0008270">
    <property type="term" value="F:zinc ion binding"/>
    <property type="evidence" value="ECO:0007669"/>
    <property type="project" value="InterPro"/>
</dbReference>
<keyword evidence="1" id="KW-0539">Nucleus</keyword>
<dbReference type="SMART" id="SM00066">
    <property type="entry name" value="GAL4"/>
    <property type="match status" value="1"/>
</dbReference>
<dbReference type="Gene3D" id="4.10.240.10">
    <property type="entry name" value="Zn(2)-C6 fungal-type DNA-binding domain"/>
    <property type="match status" value="1"/>
</dbReference>
<dbReference type="InterPro" id="IPR001138">
    <property type="entry name" value="Zn2Cys6_DnaBD"/>
</dbReference>
<organism evidence="3 4">
    <name type="scientific">Polyplosphaeria fusca</name>
    <dbReference type="NCBI Taxonomy" id="682080"/>
    <lineage>
        <taxon>Eukaryota</taxon>
        <taxon>Fungi</taxon>
        <taxon>Dikarya</taxon>
        <taxon>Ascomycota</taxon>
        <taxon>Pezizomycotina</taxon>
        <taxon>Dothideomycetes</taxon>
        <taxon>Pleosporomycetidae</taxon>
        <taxon>Pleosporales</taxon>
        <taxon>Tetraplosphaeriaceae</taxon>
        <taxon>Polyplosphaeria</taxon>
    </lineage>
</organism>
<dbReference type="AlphaFoldDB" id="A0A9P4R7X0"/>
<accession>A0A9P4R7X0</accession>
<dbReference type="PROSITE" id="PS50048">
    <property type="entry name" value="ZN2_CY6_FUNGAL_2"/>
    <property type="match status" value="1"/>
</dbReference>
<evidence type="ECO:0000313" key="3">
    <source>
        <dbReference type="EMBL" id="KAF2738349.1"/>
    </source>
</evidence>
<dbReference type="PROSITE" id="PS00463">
    <property type="entry name" value="ZN2_CY6_FUNGAL_1"/>
    <property type="match status" value="1"/>
</dbReference>
<evidence type="ECO:0000259" key="2">
    <source>
        <dbReference type="PROSITE" id="PS50048"/>
    </source>
</evidence>
<gene>
    <name evidence="3" type="ORF">EJ04DRAFT_62686</name>
</gene>
<proteinExistence type="predicted"/>
<dbReference type="PANTHER" id="PTHR38111:SF9">
    <property type="entry name" value="ZN(2)-C6 FUNGAL-TYPE DOMAIN-CONTAINING PROTEIN"/>
    <property type="match status" value="1"/>
</dbReference>
<dbReference type="OrthoDB" id="4491390at2759"/>